<feature type="domain" description="Nascent polypeptide-associated complex subunit alpha-like UBA" evidence="1">
    <location>
        <begin position="50"/>
        <end position="89"/>
    </location>
</feature>
<protein>
    <submittedName>
        <fullName evidence="3">Nascent polypeptide-associated complex subunit alpha-like UBA domain-containing protein</fullName>
    </submittedName>
</protein>
<organism evidence="2 3">
    <name type="scientific">Romanomermis culicivorax</name>
    <name type="common">Nematode worm</name>
    <dbReference type="NCBI Taxonomy" id="13658"/>
    <lineage>
        <taxon>Eukaryota</taxon>
        <taxon>Metazoa</taxon>
        <taxon>Ecdysozoa</taxon>
        <taxon>Nematoda</taxon>
        <taxon>Enoplea</taxon>
        <taxon>Dorylaimia</taxon>
        <taxon>Mermithida</taxon>
        <taxon>Mermithoidea</taxon>
        <taxon>Mermithidae</taxon>
        <taxon>Romanomermis</taxon>
    </lineage>
</organism>
<evidence type="ECO:0000259" key="1">
    <source>
        <dbReference type="Pfam" id="PF19026"/>
    </source>
</evidence>
<dbReference type="GO" id="GO:0050821">
    <property type="term" value="P:protein stabilization"/>
    <property type="evidence" value="ECO:0007669"/>
    <property type="project" value="TreeGrafter"/>
</dbReference>
<dbReference type="Proteomes" id="UP000887565">
    <property type="component" value="Unplaced"/>
</dbReference>
<name>A0A915I9Q0_ROMCU</name>
<dbReference type="Gene3D" id="1.10.8.10">
    <property type="entry name" value="DNA helicase RuvA subunit, C-terminal domain"/>
    <property type="match status" value="1"/>
</dbReference>
<dbReference type="PANTHER" id="PTHR31184:SF2">
    <property type="entry name" value="HUNTINGTIN-INTERACTING PROTEIN K"/>
    <property type="match status" value="1"/>
</dbReference>
<dbReference type="GO" id="GO:0043066">
    <property type="term" value="P:negative regulation of apoptotic process"/>
    <property type="evidence" value="ECO:0007669"/>
    <property type="project" value="TreeGrafter"/>
</dbReference>
<dbReference type="InterPro" id="IPR038922">
    <property type="entry name" value="HYPK_UBA"/>
</dbReference>
<dbReference type="OMA" id="ATHAERN"/>
<dbReference type="WBParaSite" id="nRc.2.0.1.t10905-RA">
    <property type="protein sequence ID" value="nRc.2.0.1.t10905-RA"/>
    <property type="gene ID" value="nRc.2.0.1.g10905"/>
</dbReference>
<dbReference type="PANTHER" id="PTHR31184">
    <property type="entry name" value="HUNTINGTIN-INTERACTING PROTEIN K FAMILY MEMBER"/>
    <property type="match status" value="1"/>
</dbReference>
<dbReference type="InterPro" id="IPR044034">
    <property type="entry name" value="NAC-like_UBA"/>
</dbReference>
<accession>A0A915I9Q0</accession>
<keyword evidence="2" id="KW-1185">Reference proteome</keyword>
<evidence type="ECO:0000313" key="2">
    <source>
        <dbReference type="Proteomes" id="UP000887565"/>
    </source>
</evidence>
<dbReference type="CDD" id="cd14361">
    <property type="entry name" value="UBA_HYPK"/>
    <property type="match status" value="1"/>
</dbReference>
<sequence>MKHDYSGRADLERVTDYVEEKELPSQQLTQAISDLLVDKKTEHLPKEAFKLRKEDIDLIVNEMEVSRIVAEKMLRKYDGNLKQTLKAMINSYCS</sequence>
<reference evidence="3" key="1">
    <citation type="submission" date="2022-11" db="UniProtKB">
        <authorList>
            <consortium name="WormBaseParasite"/>
        </authorList>
    </citation>
    <scope>IDENTIFICATION</scope>
</reference>
<dbReference type="InterPro" id="IPR052617">
    <property type="entry name" value="Huntingtin-int_K"/>
</dbReference>
<proteinExistence type="predicted"/>
<evidence type="ECO:0000313" key="3">
    <source>
        <dbReference type="WBParaSite" id="nRc.2.0.1.t10905-RA"/>
    </source>
</evidence>
<dbReference type="Pfam" id="PF19026">
    <property type="entry name" value="UBA_HYPK"/>
    <property type="match status" value="1"/>
</dbReference>
<dbReference type="AlphaFoldDB" id="A0A915I9Q0"/>